<dbReference type="GO" id="GO:0045893">
    <property type="term" value="P:positive regulation of DNA-templated transcription"/>
    <property type="evidence" value="ECO:0007669"/>
    <property type="project" value="TreeGrafter"/>
</dbReference>
<accession>A0A2J7ZJG7</accession>
<dbReference type="InterPro" id="IPR051577">
    <property type="entry name" value="MRF-like"/>
</dbReference>
<comment type="caution">
    <text evidence="2">The sequence shown here is derived from an EMBL/GenBank/DDBJ whole genome shotgun (WGS) entry which is preliminary data.</text>
</comment>
<dbReference type="GO" id="GO:0043565">
    <property type="term" value="F:sequence-specific DNA binding"/>
    <property type="evidence" value="ECO:0007669"/>
    <property type="project" value="TreeGrafter"/>
</dbReference>
<feature type="domain" description="Peptidase S74" evidence="1">
    <location>
        <begin position="195"/>
        <end position="294"/>
    </location>
</feature>
<dbReference type="PANTHER" id="PTHR13029">
    <property type="match status" value="1"/>
</dbReference>
<dbReference type="AlphaFoldDB" id="A0A2J7ZJG7"/>
<dbReference type="Pfam" id="PF13884">
    <property type="entry name" value="Peptidase_S74"/>
    <property type="match status" value="1"/>
</dbReference>
<dbReference type="GO" id="GO:0005789">
    <property type="term" value="C:endoplasmic reticulum membrane"/>
    <property type="evidence" value="ECO:0007669"/>
    <property type="project" value="TreeGrafter"/>
</dbReference>
<dbReference type="GO" id="GO:0005634">
    <property type="term" value="C:nucleus"/>
    <property type="evidence" value="ECO:0007669"/>
    <property type="project" value="TreeGrafter"/>
</dbReference>
<sequence length="294" mass="30560">MLRTAIDKGRWTSNVAIAASNTAFTGIADGQTSNVNNLYVRENGSVSAPSVTWSNSSNSGLYLAGANQLAFTAGGYTALQLSNCLTVVNSNLACIGTLGVGLSNPSARLHVLGNAWASNVLALASGTNTSPAFSWTGSSNTGMFLPSTNKLGFTAGGSNVLFMTSNAVGINTATPAYALHVVGSIYASGTVTSSSDSTLKSNITLIPDCLAKLDLIHGYTFQYNDDPTEKRYTGVLAQEMQAVLPEVVDAQGGTLSVAYGNIAGLLINAIKELKELHVSDRQALQAQIDELKAR</sequence>
<dbReference type="GO" id="GO:0016540">
    <property type="term" value="P:protein autoprocessing"/>
    <property type="evidence" value="ECO:0007669"/>
    <property type="project" value="TreeGrafter"/>
</dbReference>
<dbReference type="EMBL" id="PGGS01001427">
    <property type="protein sequence ID" value="PNH00412.1"/>
    <property type="molecule type" value="Genomic_DNA"/>
</dbReference>
<evidence type="ECO:0000259" key="1">
    <source>
        <dbReference type="PROSITE" id="PS51688"/>
    </source>
</evidence>
<dbReference type="GO" id="GO:0003700">
    <property type="term" value="F:DNA-binding transcription factor activity"/>
    <property type="evidence" value="ECO:0007669"/>
    <property type="project" value="TreeGrafter"/>
</dbReference>
<protein>
    <submittedName>
        <fullName evidence="2">Protein rcdK</fullName>
    </submittedName>
</protein>
<gene>
    <name evidence="2" type="ORF">TSOC_013766</name>
</gene>
<evidence type="ECO:0000313" key="2">
    <source>
        <dbReference type="EMBL" id="PNH00412.1"/>
    </source>
</evidence>
<dbReference type="OrthoDB" id="125614at2759"/>
<evidence type="ECO:0000313" key="3">
    <source>
        <dbReference type="Proteomes" id="UP000236333"/>
    </source>
</evidence>
<dbReference type="Proteomes" id="UP000236333">
    <property type="component" value="Unassembled WGS sequence"/>
</dbReference>
<dbReference type="PANTHER" id="PTHR13029:SF18">
    <property type="entry name" value="MYELIN REGULATORY FACTOR HOMOLOG 1"/>
    <property type="match status" value="1"/>
</dbReference>
<proteinExistence type="predicted"/>
<organism evidence="2 3">
    <name type="scientific">Tetrabaena socialis</name>
    <dbReference type="NCBI Taxonomy" id="47790"/>
    <lineage>
        <taxon>Eukaryota</taxon>
        <taxon>Viridiplantae</taxon>
        <taxon>Chlorophyta</taxon>
        <taxon>core chlorophytes</taxon>
        <taxon>Chlorophyceae</taxon>
        <taxon>CS clade</taxon>
        <taxon>Chlamydomonadales</taxon>
        <taxon>Tetrabaenaceae</taxon>
        <taxon>Tetrabaena</taxon>
    </lineage>
</organism>
<dbReference type="PROSITE" id="PS51688">
    <property type="entry name" value="ICA"/>
    <property type="match status" value="1"/>
</dbReference>
<dbReference type="InterPro" id="IPR030392">
    <property type="entry name" value="S74_ICA"/>
</dbReference>
<keyword evidence="3" id="KW-1185">Reference proteome</keyword>
<name>A0A2J7ZJG7_9CHLO</name>
<reference evidence="2 3" key="1">
    <citation type="journal article" date="2017" name="Mol. Biol. Evol.">
        <title>The 4-celled Tetrabaena socialis nuclear genome reveals the essential components for genetic control of cell number at the origin of multicellularity in the volvocine lineage.</title>
        <authorList>
            <person name="Featherston J."/>
            <person name="Arakaki Y."/>
            <person name="Hanschen E.R."/>
            <person name="Ferris P.J."/>
            <person name="Michod R.E."/>
            <person name="Olson B.J.S.C."/>
            <person name="Nozaki H."/>
            <person name="Durand P.M."/>
        </authorList>
    </citation>
    <scope>NUCLEOTIDE SEQUENCE [LARGE SCALE GENOMIC DNA]</scope>
    <source>
        <strain evidence="2 3">NIES-571</strain>
    </source>
</reference>